<evidence type="ECO:0000313" key="4">
    <source>
        <dbReference type="Proteomes" id="UP001203665"/>
    </source>
</evidence>
<keyword evidence="1" id="KW-0597">Phosphoprotein</keyword>
<feature type="domain" description="STAS" evidence="2">
    <location>
        <begin position="158"/>
        <end position="268"/>
    </location>
</feature>
<dbReference type="InterPro" id="IPR002645">
    <property type="entry name" value="STAS_dom"/>
</dbReference>
<dbReference type="Proteomes" id="UP001203665">
    <property type="component" value="Unassembled WGS sequence"/>
</dbReference>
<organism evidence="3 4">
    <name type="scientific">Alkalicoccobacillus plakortidis</name>
    <dbReference type="NCBI Taxonomy" id="444060"/>
    <lineage>
        <taxon>Bacteria</taxon>
        <taxon>Bacillati</taxon>
        <taxon>Bacillota</taxon>
        <taxon>Bacilli</taxon>
        <taxon>Bacillales</taxon>
        <taxon>Bacillaceae</taxon>
        <taxon>Alkalicoccobacillus</taxon>
    </lineage>
</organism>
<keyword evidence="4" id="KW-1185">Reference proteome</keyword>
<dbReference type="PANTHER" id="PTHR33745">
    <property type="entry name" value="RSBT ANTAGONIST PROTEIN RSBS-RELATED"/>
    <property type="match status" value="1"/>
</dbReference>
<evidence type="ECO:0000259" key="2">
    <source>
        <dbReference type="PROSITE" id="PS50801"/>
    </source>
</evidence>
<dbReference type="CDD" id="cd07041">
    <property type="entry name" value="STAS_RsbR_RsbS_like"/>
    <property type="match status" value="1"/>
</dbReference>
<dbReference type="RefSeq" id="WP_251611333.1">
    <property type="nucleotide sequence ID" value="NZ_JAMQJY010000004.1"/>
</dbReference>
<dbReference type="EMBL" id="JAMQJY010000004">
    <property type="protein sequence ID" value="MCM2677531.1"/>
    <property type="molecule type" value="Genomic_DNA"/>
</dbReference>
<dbReference type="PANTHER" id="PTHR33745:SF3">
    <property type="entry name" value="RSBT CO-ANTAGONIST PROTEIN RSBRC"/>
    <property type="match status" value="1"/>
</dbReference>
<reference evidence="3" key="1">
    <citation type="submission" date="2022-06" db="EMBL/GenBank/DDBJ databases">
        <title>Alkalicoccobacillus porphyridii sp. nov., isolated from a marine red alga, Porphyridium purpureum and reclassification of Shouchella plakortidis and Shouchella gibsonii as Alkalicoccobacillus plakortidis comb. nov. and Alkalicoccobacillus gibsonii comb. nov.</title>
        <authorList>
            <person name="Kim K.H."/>
            <person name="Lee J.K."/>
            <person name="Han D.M."/>
            <person name="Baek J.H."/>
            <person name="Jeon C.O."/>
        </authorList>
    </citation>
    <scope>NUCLEOTIDE SEQUENCE</scope>
    <source>
        <strain evidence="3">DSM 19153</strain>
    </source>
</reference>
<dbReference type="PROSITE" id="PS50801">
    <property type="entry name" value="STAS"/>
    <property type="match status" value="1"/>
</dbReference>
<dbReference type="SUPFAM" id="SSF52091">
    <property type="entry name" value="SpoIIaa-like"/>
    <property type="match status" value="1"/>
</dbReference>
<dbReference type="Gene3D" id="3.30.750.24">
    <property type="entry name" value="STAS domain"/>
    <property type="match status" value="1"/>
</dbReference>
<evidence type="ECO:0000256" key="1">
    <source>
        <dbReference type="ARBA" id="ARBA00022553"/>
    </source>
</evidence>
<proteinExistence type="predicted"/>
<dbReference type="Pfam" id="PF01740">
    <property type="entry name" value="STAS"/>
    <property type="match status" value="1"/>
</dbReference>
<dbReference type="InterPro" id="IPR051932">
    <property type="entry name" value="Bact_StressResp_Reg"/>
</dbReference>
<accession>A0ABT0XNR4</accession>
<comment type="caution">
    <text evidence="3">The sequence shown here is derived from an EMBL/GenBank/DDBJ whole genome shotgun (WGS) entry which is preliminary data.</text>
</comment>
<evidence type="ECO:0000313" key="3">
    <source>
        <dbReference type="EMBL" id="MCM2677531.1"/>
    </source>
</evidence>
<name>A0ABT0XNR4_9BACI</name>
<gene>
    <name evidence="3" type="ORF">NDM98_20155</name>
</gene>
<dbReference type="InterPro" id="IPR036513">
    <property type="entry name" value="STAS_dom_sf"/>
</dbReference>
<sequence>MQGSRENFQSIKDAILTRKEDLINMPPAHSIVSDNTLTMQLSPWRKKLIEVYANSMTTGPKISESDIEEWGTEVSGLLVNLQFPLDVGLNEISYYRNSIGEIVRDEAIRQELTLTEFYSIISEFDTVVDHAIQIVSRSYMEEFHRTIETAKYAIDELSVPVVQLTKDTGVIPIIGEIDTNRARYLMLNALDQGAEMGLDRLILDLSGVSVVDTMVAGQIFKVMDSLRLIGIDCVLSGVRPEVAQTMVNLGIKVEGKVYSSLRKAIEDKAIVAK</sequence>
<protein>
    <submittedName>
        <fullName evidence="3">STAS domain-containing protein</fullName>
    </submittedName>
</protein>